<feature type="compositionally biased region" description="Acidic residues" evidence="1">
    <location>
        <begin position="274"/>
        <end position="316"/>
    </location>
</feature>
<reference evidence="3 4" key="1">
    <citation type="journal article" date="2015" name="Plant Cell">
        <title>Oil accumulation by the oleaginous diatom Fistulifera solaris as revealed by the genome and transcriptome.</title>
        <authorList>
            <person name="Tanaka T."/>
            <person name="Maeda Y."/>
            <person name="Veluchamy A."/>
            <person name="Tanaka M."/>
            <person name="Abida H."/>
            <person name="Marechal E."/>
            <person name="Bowler C."/>
            <person name="Muto M."/>
            <person name="Sunaga Y."/>
            <person name="Tanaka M."/>
            <person name="Yoshino T."/>
            <person name="Taniguchi T."/>
            <person name="Fukuda Y."/>
            <person name="Nemoto M."/>
            <person name="Matsumoto M."/>
            <person name="Wong P.S."/>
            <person name="Aburatani S."/>
            <person name="Fujibuchi W."/>
        </authorList>
    </citation>
    <scope>NUCLEOTIDE SEQUENCE [LARGE SCALE GENOMIC DNA]</scope>
    <source>
        <strain evidence="3 4">JPCC DA0580</strain>
    </source>
</reference>
<organism evidence="3 4">
    <name type="scientific">Fistulifera solaris</name>
    <name type="common">Oleaginous diatom</name>
    <dbReference type="NCBI Taxonomy" id="1519565"/>
    <lineage>
        <taxon>Eukaryota</taxon>
        <taxon>Sar</taxon>
        <taxon>Stramenopiles</taxon>
        <taxon>Ochrophyta</taxon>
        <taxon>Bacillariophyta</taxon>
        <taxon>Bacillariophyceae</taxon>
        <taxon>Bacillariophycidae</taxon>
        <taxon>Naviculales</taxon>
        <taxon>Naviculaceae</taxon>
        <taxon>Fistulifera</taxon>
    </lineage>
</organism>
<dbReference type="AlphaFoldDB" id="A0A1Z5K3P9"/>
<feature type="region of interest" description="Disordered" evidence="1">
    <location>
        <begin position="240"/>
        <end position="325"/>
    </location>
</feature>
<evidence type="ECO:0000256" key="1">
    <source>
        <dbReference type="SAM" id="MobiDB-lite"/>
    </source>
</evidence>
<gene>
    <name evidence="3" type="ORF">FisN_7Hh154</name>
</gene>
<protein>
    <submittedName>
        <fullName evidence="3">Uncharacterized protein</fullName>
    </submittedName>
</protein>
<evidence type="ECO:0000256" key="2">
    <source>
        <dbReference type="SAM" id="Phobius"/>
    </source>
</evidence>
<evidence type="ECO:0000313" key="3">
    <source>
        <dbReference type="EMBL" id="GAX20839.1"/>
    </source>
</evidence>
<feature type="transmembrane region" description="Helical" evidence="2">
    <location>
        <begin position="188"/>
        <end position="214"/>
    </location>
</feature>
<keyword evidence="2" id="KW-1133">Transmembrane helix</keyword>
<dbReference type="EMBL" id="BDSP01000152">
    <property type="protein sequence ID" value="GAX20839.1"/>
    <property type="molecule type" value="Genomic_DNA"/>
</dbReference>
<feature type="region of interest" description="Disordered" evidence="1">
    <location>
        <begin position="135"/>
        <end position="176"/>
    </location>
</feature>
<dbReference type="Proteomes" id="UP000198406">
    <property type="component" value="Unassembled WGS sequence"/>
</dbReference>
<keyword evidence="2" id="KW-0812">Transmembrane</keyword>
<name>A0A1Z5K3P9_FISSO</name>
<proteinExistence type="predicted"/>
<sequence>MTTAEDASDYLFFTFEDCALAMTSSDANTDQMLFFGEFLDATIRLSPFPTCPDIESASNTDSSYRIVFEELQCACLDYPSLDPPTGSFDPLCCDRTGSASIRLPLQVYPEAYTERLCRGMELAMAADCSSTEPAMTIPPTPAPTNIPLSELFPTQPPTSERPSRSPVVSTNEKEDEESLLGLSTVWTIFAWIAFAACGLVLVGLVILLLASFCYPSGEKKRVTDSNDPNREAEHEIEFAAEEEELSHTDSNRMEQPSPACIDTSAEEQHHSVDNDDDGDEDYVDAAADEVDSVENDDDDDADDDGGDDDDDGEEVDEYPHRMQEV</sequence>
<evidence type="ECO:0000313" key="4">
    <source>
        <dbReference type="Proteomes" id="UP000198406"/>
    </source>
</evidence>
<dbReference type="InParanoid" id="A0A1Z5K3P9"/>
<accession>A0A1Z5K3P9</accession>
<keyword evidence="2" id="KW-0472">Membrane</keyword>
<dbReference type="OrthoDB" id="10681986at2759"/>
<keyword evidence="4" id="KW-1185">Reference proteome</keyword>
<comment type="caution">
    <text evidence="3">The sequence shown here is derived from an EMBL/GenBank/DDBJ whole genome shotgun (WGS) entry which is preliminary data.</text>
</comment>